<evidence type="ECO:0000259" key="2">
    <source>
        <dbReference type="SMART" id="SM00014"/>
    </source>
</evidence>
<dbReference type="InterPro" id="IPR000326">
    <property type="entry name" value="PAP2/HPO"/>
</dbReference>
<feature type="transmembrane region" description="Helical" evidence="1">
    <location>
        <begin position="54"/>
        <end position="78"/>
    </location>
</feature>
<dbReference type="PANTHER" id="PTHR14969:SF13">
    <property type="entry name" value="AT30094P"/>
    <property type="match status" value="1"/>
</dbReference>
<feature type="transmembrane region" description="Helical" evidence="1">
    <location>
        <begin position="20"/>
        <end position="47"/>
    </location>
</feature>
<dbReference type="GO" id="GO:0050380">
    <property type="term" value="F:undecaprenyl-diphosphatase activity"/>
    <property type="evidence" value="ECO:0007669"/>
    <property type="project" value="InterPro"/>
</dbReference>
<dbReference type="EMBL" id="QGGG01000022">
    <property type="protein sequence ID" value="PWJ74861.1"/>
    <property type="molecule type" value="Genomic_DNA"/>
</dbReference>
<keyword evidence="4" id="KW-1185">Reference proteome</keyword>
<reference evidence="3 4" key="1">
    <citation type="submission" date="2018-05" db="EMBL/GenBank/DDBJ databases">
        <title>Genomic Encyclopedia of Type Strains, Phase IV (KMG-IV): sequencing the most valuable type-strain genomes for metagenomic binning, comparative biology and taxonomic classification.</title>
        <authorList>
            <person name="Goeker M."/>
        </authorList>
    </citation>
    <scope>NUCLEOTIDE SEQUENCE [LARGE SCALE GENOMIC DNA]</scope>
    <source>
        <strain evidence="3 4">DSM 6986</strain>
    </source>
</reference>
<dbReference type="RefSeq" id="WP_109614690.1">
    <property type="nucleotide sequence ID" value="NZ_QGGG01000022.1"/>
</dbReference>
<proteinExistence type="predicted"/>
<name>A0A316BNG3_PSESE</name>
<dbReference type="PANTHER" id="PTHR14969">
    <property type="entry name" value="SPHINGOSINE-1-PHOSPHATE PHOSPHOHYDROLASE"/>
    <property type="match status" value="1"/>
</dbReference>
<evidence type="ECO:0000313" key="3">
    <source>
        <dbReference type="EMBL" id="PWJ74861.1"/>
    </source>
</evidence>
<dbReference type="STRING" id="1192868.GCA_000304395_01115"/>
<organism evidence="3 4">
    <name type="scientific">Pseudaminobacter salicylatoxidans</name>
    <dbReference type="NCBI Taxonomy" id="93369"/>
    <lineage>
        <taxon>Bacteria</taxon>
        <taxon>Pseudomonadati</taxon>
        <taxon>Pseudomonadota</taxon>
        <taxon>Alphaproteobacteria</taxon>
        <taxon>Hyphomicrobiales</taxon>
        <taxon>Phyllobacteriaceae</taxon>
        <taxon>Pseudaminobacter</taxon>
    </lineage>
</organism>
<dbReference type="Gene3D" id="1.20.144.10">
    <property type="entry name" value="Phosphatidic acid phosphatase type 2/haloperoxidase"/>
    <property type="match status" value="1"/>
</dbReference>
<dbReference type="InterPro" id="IPR036938">
    <property type="entry name" value="PAP2/HPO_sf"/>
</dbReference>
<feature type="domain" description="Phosphatidic acid phosphatase type 2/haloperoxidase" evidence="2">
    <location>
        <begin position="55"/>
        <end position="164"/>
    </location>
</feature>
<dbReference type="Pfam" id="PF01569">
    <property type="entry name" value="PAP2"/>
    <property type="match status" value="1"/>
</dbReference>
<gene>
    <name evidence="3" type="ORF">C7441_12256</name>
</gene>
<dbReference type="Proteomes" id="UP000245396">
    <property type="component" value="Unassembled WGS sequence"/>
</dbReference>
<feature type="transmembrane region" description="Helical" evidence="1">
    <location>
        <begin position="123"/>
        <end position="143"/>
    </location>
</feature>
<accession>A0A316BNG3</accession>
<dbReference type="GO" id="GO:0005886">
    <property type="term" value="C:plasma membrane"/>
    <property type="evidence" value="ECO:0007669"/>
    <property type="project" value="InterPro"/>
</dbReference>
<dbReference type="SMART" id="SM00014">
    <property type="entry name" value="acidPPc"/>
    <property type="match status" value="1"/>
</dbReference>
<dbReference type="CDD" id="cd03385">
    <property type="entry name" value="PAP2_BcrC_like"/>
    <property type="match status" value="1"/>
</dbReference>
<feature type="transmembrane region" description="Helical" evidence="1">
    <location>
        <begin position="149"/>
        <end position="167"/>
    </location>
</feature>
<dbReference type="SUPFAM" id="SSF48317">
    <property type="entry name" value="Acid phosphatase/Vanadium-dependent haloperoxidase"/>
    <property type="match status" value="1"/>
</dbReference>
<dbReference type="InterPro" id="IPR033879">
    <property type="entry name" value="UPP_Pase"/>
</dbReference>
<feature type="transmembrane region" description="Helical" evidence="1">
    <location>
        <begin position="98"/>
        <end position="116"/>
    </location>
</feature>
<evidence type="ECO:0000313" key="4">
    <source>
        <dbReference type="Proteomes" id="UP000245396"/>
    </source>
</evidence>
<dbReference type="OrthoDB" id="9801622at2"/>
<keyword evidence="1" id="KW-1133">Transmembrane helix</keyword>
<keyword evidence="1" id="KW-0472">Membrane</keyword>
<comment type="caution">
    <text evidence="3">The sequence shown here is derived from an EMBL/GenBank/DDBJ whole genome shotgun (WGS) entry which is preliminary data.</text>
</comment>
<keyword evidence="1" id="KW-0812">Transmembrane</keyword>
<protein>
    <submittedName>
        <fullName evidence="3">Undecaprenyl-diphosphatase</fullName>
    </submittedName>
</protein>
<dbReference type="AlphaFoldDB" id="A0A316BNG3"/>
<sequence length="192" mass="20987">MFTFDSNLFLLLNAGATPNAIVSWLAISATKVLLLLIPLYLVVLWLLGGRRRRLTAIALLLALVIAIVLSYLVGLVMFRPRPFMVGLGHALVEHRPNASFPSNHGLAFATCAAVLFMLRRKTVAWVATGLGLVMAWSRIYIGVHYPLDMVGSIIVGLAAAMASLWVMDRHGQVLLALAEETQQRLLAPFARS</sequence>
<evidence type="ECO:0000256" key="1">
    <source>
        <dbReference type="SAM" id="Phobius"/>
    </source>
</evidence>